<keyword evidence="2" id="KW-0732">Signal</keyword>
<dbReference type="InParanoid" id="G7DU37"/>
<dbReference type="EMBL" id="BABT02000028">
    <property type="protein sequence ID" value="GAA94097.1"/>
    <property type="molecule type" value="Genomic_DNA"/>
</dbReference>
<comment type="caution">
    <text evidence="3">The sequence shown here is derived from an EMBL/GenBank/DDBJ whole genome shotgun (WGS) entry which is preliminary data.</text>
</comment>
<protein>
    <submittedName>
        <fullName evidence="3">Uncharacterized protein</fullName>
    </submittedName>
</protein>
<reference evidence="3 4" key="2">
    <citation type="journal article" date="2012" name="Open Biol.">
        <title>Characteristics of nucleosomes and linker DNA regions on the genome of the basidiomycete Mixia osmundae revealed by mono- and dinucleosome mapping.</title>
        <authorList>
            <person name="Nishida H."/>
            <person name="Kondo S."/>
            <person name="Matsumoto T."/>
            <person name="Suzuki Y."/>
            <person name="Yoshikawa H."/>
            <person name="Taylor T.D."/>
            <person name="Sugiyama J."/>
        </authorList>
    </citation>
    <scope>NUCLEOTIDE SEQUENCE [LARGE SCALE GENOMIC DNA]</scope>
    <source>
        <strain evidence="4">CBS 9802 / IAM 14324 / JCM 22182 / KY 12970</strain>
    </source>
</reference>
<evidence type="ECO:0000256" key="1">
    <source>
        <dbReference type="SAM" id="MobiDB-lite"/>
    </source>
</evidence>
<dbReference type="AlphaFoldDB" id="G7DU37"/>
<feature type="signal peptide" evidence="2">
    <location>
        <begin position="1"/>
        <end position="17"/>
    </location>
</feature>
<reference evidence="3 4" key="1">
    <citation type="journal article" date="2011" name="J. Gen. Appl. Microbiol.">
        <title>Draft genome sequencing of the enigmatic basidiomycete Mixia osmundae.</title>
        <authorList>
            <person name="Nishida H."/>
            <person name="Nagatsuka Y."/>
            <person name="Sugiyama J."/>
        </authorList>
    </citation>
    <scope>NUCLEOTIDE SEQUENCE [LARGE SCALE GENOMIC DNA]</scope>
    <source>
        <strain evidence="4">CBS 9802 / IAM 14324 / JCM 22182 / KY 12970</strain>
    </source>
</reference>
<organism evidence="3 4">
    <name type="scientific">Mixia osmundae (strain CBS 9802 / IAM 14324 / JCM 22182 / KY 12970)</name>
    <dbReference type="NCBI Taxonomy" id="764103"/>
    <lineage>
        <taxon>Eukaryota</taxon>
        <taxon>Fungi</taxon>
        <taxon>Dikarya</taxon>
        <taxon>Basidiomycota</taxon>
        <taxon>Pucciniomycotina</taxon>
        <taxon>Mixiomycetes</taxon>
        <taxon>Mixiales</taxon>
        <taxon>Mixiaceae</taxon>
        <taxon>Mixia</taxon>
    </lineage>
</organism>
<feature type="chain" id="PRO_5009955488" evidence="2">
    <location>
        <begin position="18"/>
        <end position="149"/>
    </location>
</feature>
<feature type="compositionally biased region" description="Gly residues" evidence="1">
    <location>
        <begin position="66"/>
        <end position="78"/>
    </location>
</feature>
<proteinExistence type="predicted"/>
<evidence type="ECO:0000313" key="4">
    <source>
        <dbReference type="Proteomes" id="UP000009131"/>
    </source>
</evidence>
<feature type="region of interest" description="Disordered" evidence="1">
    <location>
        <begin position="66"/>
        <end position="105"/>
    </location>
</feature>
<sequence>MKVASLVFASACAIVLAAPAPQLDALTGLLGSAGAAGGALDGAQGILGSVGGGNALGKATGGKAAGGGAVPAAGGTGAASGFKPKTGNTPKAAVPESTKPKTNQVSTEAAVIDADTSAFATVTPVPVNQLAVAGNGDASLGGSGQLLGL</sequence>
<evidence type="ECO:0000313" key="3">
    <source>
        <dbReference type="EMBL" id="GAA94097.1"/>
    </source>
</evidence>
<dbReference type="Proteomes" id="UP000009131">
    <property type="component" value="Unassembled WGS sequence"/>
</dbReference>
<gene>
    <name evidence="3" type="primary">Mo00744</name>
    <name evidence="3" type="ORF">E5Q_00744</name>
</gene>
<accession>G7DU37</accession>
<dbReference type="HOGENOM" id="CLU_1750132_0_0_1"/>
<name>G7DU37_MIXOS</name>
<dbReference type="RefSeq" id="XP_014569540.1">
    <property type="nucleotide sequence ID" value="XM_014714054.1"/>
</dbReference>
<keyword evidence="4" id="KW-1185">Reference proteome</keyword>
<evidence type="ECO:0000256" key="2">
    <source>
        <dbReference type="SAM" id="SignalP"/>
    </source>
</evidence>